<gene>
    <name evidence="11" type="ORF">NLI96_g11481</name>
</gene>
<dbReference type="Gene3D" id="1.10.10.10">
    <property type="entry name" value="Winged helix-like DNA-binding domain superfamily/Winged helix DNA-binding domain"/>
    <property type="match status" value="1"/>
</dbReference>
<dbReference type="InterPro" id="IPR001650">
    <property type="entry name" value="Helicase_C-like"/>
</dbReference>
<dbReference type="EMBL" id="JANAWD010000772">
    <property type="protein sequence ID" value="KAJ3475961.1"/>
    <property type="molecule type" value="Genomic_DNA"/>
</dbReference>
<keyword evidence="3 7" id="KW-0378">Hydrolase</keyword>
<name>A0AAD5URR4_9APHY</name>
<dbReference type="InterPro" id="IPR004589">
    <property type="entry name" value="DNA_helicase_ATP-dep_RecQ"/>
</dbReference>
<dbReference type="CDD" id="cd17920">
    <property type="entry name" value="DEXHc_RecQ"/>
    <property type="match status" value="1"/>
</dbReference>
<dbReference type="PANTHER" id="PTHR13710:SF120">
    <property type="entry name" value="BIFUNCTIONAL 3'-5' EXONUCLEASE_ATP-DEPENDENT HELICASE WRN"/>
    <property type="match status" value="1"/>
</dbReference>
<dbReference type="GO" id="GO:0043138">
    <property type="term" value="F:3'-5' DNA helicase activity"/>
    <property type="evidence" value="ECO:0007669"/>
    <property type="project" value="UniProtKB-EC"/>
</dbReference>
<evidence type="ECO:0000313" key="12">
    <source>
        <dbReference type="Proteomes" id="UP001212997"/>
    </source>
</evidence>
<dbReference type="Gene3D" id="3.40.50.300">
    <property type="entry name" value="P-loop containing nucleotide triphosphate hydrolases"/>
    <property type="match status" value="2"/>
</dbReference>
<dbReference type="GO" id="GO:0005634">
    <property type="term" value="C:nucleus"/>
    <property type="evidence" value="ECO:0007669"/>
    <property type="project" value="UniProtKB-SubCell"/>
</dbReference>
<dbReference type="GO" id="GO:0016787">
    <property type="term" value="F:hydrolase activity"/>
    <property type="evidence" value="ECO:0007669"/>
    <property type="project" value="UniProtKB-KW"/>
</dbReference>
<dbReference type="GO" id="GO:0005737">
    <property type="term" value="C:cytoplasm"/>
    <property type="evidence" value="ECO:0007669"/>
    <property type="project" value="TreeGrafter"/>
</dbReference>
<dbReference type="GO" id="GO:0005694">
    <property type="term" value="C:chromosome"/>
    <property type="evidence" value="ECO:0007669"/>
    <property type="project" value="TreeGrafter"/>
</dbReference>
<sequence length="686" mass="76565">MEQAKQVLHETFGLSSYRLSQEAVIRRLLLDEENALVLYPTGGGKSLTYQLPALCLEGLTLVISPLISLMKDQTDRLRKLGVEADNLDSTLTPEQAIEVKQRVENGTTKLLYVAPERLNNEGFMELMTRVKIALLAVDESHCIAQWGATFRPDYLKIARFAEELDVGRVLCLTATATISDAEDICTKFHIAPAGVFRTPFYRSNLAFKVEVANSLEAKIAKILPLLEARTGPAIIYVTLKKQTDEVADLLSESGLQAWTYHAGMNRDERGNVQDKFMASEKGIVCATIAFGMGIDKGLPSLPPEVVGKLQPRSCDDIPTLEGFARGETCSESSLQSWMREVAAKAPVIEGGQEIIEFNLYRQAKDYDIRPTALSVLYAQLELDYKHIRATTPFYSNYDLTGTNEQNWLRVLNDGTPVAQAIRNYWKLRPIKDWSATLDVVVASQYSNIERSMLAKKIVDWELAGLIITKPSQVRYRYQVVEPLPKDPTNIGNLANLMHQRMLEREDKEIKKIKKVIDFATGRQCLAAALALYYGDDNAVPGGACGICTVCLSGSAVAFYPTADAVPDPFLVQTILEVCHVRDDPRLLARMAFGITSPRLTDNGWTKNHLFGCMPSVDFNALVLAFDSECKKVGYQNAEPTWSPPETSRKRTYDQANSGSSYSQRAQYRGNRGTNKRARGSYYYSRR</sequence>
<dbReference type="InterPro" id="IPR036388">
    <property type="entry name" value="WH-like_DNA-bd_sf"/>
</dbReference>
<dbReference type="Pfam" id="PF00271">
    <property type="entry name" value="Helicase_C"/>
    <property type="match status" value="1"/>
</dbReference>
<dbReference type="Pfam" id="PF00270">
    <property type="entry name" value="DEAD"/>
    <property type="match status" value="1"/>
</dbReference>
<proteinExistence type="inferred from homology"/>
<dbReference type="SUPFAM" id="SSF52540">
    <property type="entry name" value="P-loop containing nucleoside triphosphate hydrolases"/>
    <property type="match status" value="1"/>
</dbReference>
<dbReference type="AlphaFoldDB" id="A0AAD5URR4"/>
<dbReference type="InterPro" id="IPR032284">
    <property type="entry name" value="RecQ_Zn-bd"/>
</dbReference>
<feature type="compositionally biased region" description="Basic residues" evidence="8">
    <location>
        <begin position="673"/>
        <end position="686"/>
    </location>
</feature>
<reference evidence="11" key="1">
    <citation type="submission" date="2022-07" db="EMBL/GenBank/DDBJ databases">
        <title>Genome Sequence of Physisporinus lineatus.</title>
        <authorList>
            <person name="Buettner E."/>
        </authorList>
    </citation>
    <scope>NUCLEOTIDE SEQUENCE</scope>
    <source>
        <strain evidence="11">VT162</strain>
    </source>
</reference>
<comment type="catalytic activity">
    <reaction evidence="6 7">
        <text>Couples ATP hydrolysis with the unwinding of duplex DNA by translocating in the 3'-5' direction.</text>
        <dbReference type="EC" id="5.6.2.4"/>
    </reaction>
</comment>
<dbReference type="FunFam" id="3.40.50.300:FF:001389">
    <property type="entry name" value="ATP-dependent DNA helicase RecQ"/>
    <property type="match status" value="1"/>
</dbReference>
<dbReference type="GO" id="GO:0000724">
    <property type="term" value="P:double-strand break repair via homologous recombination"/>
    <property type="evidence" value="ECO:0007669"/>
    <property type="project" value="TreeGrafter"/>
</dbReference>
<evidence type="ECO:0000256" key="7">
    <source>
        <dbReference type="RuleBase" id="RU364117"/>
    </source>
</evidence>
<evidence type="ECO:0000259" key="10">
    <source>
        <dbReference type="PROSITE" id="PS51194"/>
    </source>
</evidence>
<evidence type="ECO:0000256" key="1">
    <source>
        <dbReference type="ARBA" id="ARBA00005446"/>
    </source>
</evidence>
<comment type="subcellular location">
    <subcellularLocation>
        <location evidence="7">Nucleus</location>
    </subcellularLocation>
</comment>
<dbReference type="PROSITE" id="PS51194">
    <property type="entry name" value="HELICASE_CTER"/>
    <property type="match status" value="1"/>
</dbReference>
<keyword evidence="12" id="KW-1185">Reference proteome</keyword>
<dbReference type="InterPro" id="IPR011545">
    <property type="entry name" value="DEAD/DEAH_box_helicase_dom"/>
</dbReference>
<dbReference type="GO" id="GO:0003676">
    <property type="term" value="F:nucleic acid binding"/>
    <property type="evidence" value="ECO:0007669"/>
    <property type="project" value="InterPro"/>
</dbReference>
<comment type="caution">
    <text evidence="11">The sequence shown here is derived from an EMBL/GenBank/DDBJ whole genome shotgun (WGS) entry which is preliminary data.</text>
</comment>
<dbReference type="Proteomes" id="UP001212997">
    <property type="component" value="Unassembled WGS sequence"/>
</dbReference>
<evidence type="ECO:0000256" key="6">
    <source>
        <dbReference type="ARBA" id="ARBA00034617"/>
    </source>
</evidence>
<dbReference type="InterPro" id="IPR027417">
    <property type="entry name" value="P-loop_NTPase"/>
</dbReference>
<evidence type="ECO:0000256" key="8">
    <source>
        <dbReference type="SAM" id="MobiDB-lite"/>
    </source>
</evidence>
<dbReference type="Pfam" id="PF16124">
    <property type="entry name" value="RecQ_Zn_bind"/>
    <property type="match status" value="1"/>
</dbReference>
<keyword evidence="4 7" id="KW-0347">Helicase</keyword>
<keyword evidence="5 7" id="KW-0067">ATP-binding</keyword>
<dbReference type="GO" id="GO:0005524">
    <property type="term" value="F:ATP binding"/>
    <property type="evidence" value="ECO:0007669"/>
    <property type="project" value="UniProtKB-KW"/>
</dbReference>
<evidence type="ECO:0000256" key="2">
    <source>
        <dbReference type="ARBA" id="ARBA00022741"/>
    </source>
</evidence>
<evidence type="ECO:0000256" key="4">
    <source>
        <dbReference type="ARBA" id="ARBA00022806"/>
    </source>
</evidence>
<dbReference type="PANTHER" id="PTHR13710">
    <property type="entry name" value="DNA HELICASE RECQ FAMILY MEMBER"/>
    <property type="match status" value="1"/>
</dbReference>
<dbReference type="EC" id="5.6.2.4" evidence="7"/>
<feature type="domain" description="Helicase ATP-binding" evidence="9">
    <location>
        <begin position="26"/>
        <end position="194"/>
    </location>
</feature>
<feature type="domain" description="Helicase C-terminal" evidence="10">
    <location>
        <begin position="218"/>
        <end position="383"/>
    </location>
</feature>
<organism evidence="11 12">
    <name type="scientific">Meripilus lineatus</name>
    <dbReference type="NCBI Taxonomy" id="2056292"/>
    <lineage>
        <taxon>Eukaryota</taxon>
        <taxon>Fungi</taxon>
        <taxon>Dikarya</taxon>
        <taxon>Basidiomycota</taxon>
        <taxon>Agaricomycotina</taxon>
        <taxon>Agaricomycetes</taxon>
        <taxon>Polyporales</taxon>
        <taxon>Meripilaceae</taxon>
        <taxon>Meripilus</taxon>
    </lineage>
</organism>
<comment type="catalytic activity">
    <reaction evidence="7">
        <text>ATP + H2O = ADP + phosphate + H(+)</text>
        <dbReference type="Rhea" id="RHEA:13065"/>
        <dbReference type="ChEBI" id="CHEBI:15377"/>
        <dbReference type="ChEBI" id="CHEBI:15378"/>
        <dbReference type="ChEBI" id="CHEBI:30616"/>
        <dbReference type="ChEBI" id="CHEBI:43474"/>
        <dbReference type="ChEBI" id="CHEBI:456216"/>
    </reaction>
</comment>
<evidence type="ECO:0000259" key="9">
    <source>
        <dbReference type="PROSITE" id="PS51192"/>
    </source>
</evidence>
<accession>A0AAD5URR4</accession>
<dbReference type="SMART" id="SM00487">
    <property type="entry name" value="DEXDc"/>
    <property type="match status" value="1"/>
</dbReference>
<evidence type="ECO:0000313" key="11">
    <source>
        <dbReference type="EMBL" id="KAJ3475961.1"/>
    </source>
</evidence>
<feature type="region of interest" description="Disordered" evidence="8">
    <location>
        <begin position="636"/>
        <end position="686"/>
    </location>
</feature>
<dbReference type="NCBIfam" id="TIGR00614">
    <property type="entry name" value="recQ_fam"/>
    <property type="match status" value="1"/>
</dbReference>
<keyword evidence="2 7" id="KW-0547">Nucleotide-binding</keyword>
<dbReference type="GO" id="GO:0009378">
    <property type="term" value="F:four-way junction helicase activity"/>
    <property type="evidence" value="ECO:0007669"/>
    <property type="project" value="TreeGrafter"/>
</dbReference>
<dbReference type="PROSITE" id="PS51192">
    <property type="entry name" value="HELICASE_ATP_BIND_1"/>
    <property type="match status" value="1"/>
</dbReference>
<evidence type="ECO:0000256" key="3">
    <source>
        <dbReference type="ARBA" id="ARBA00022801"/>
    </source>
</evidence>
<keyword evidence="7" id="KW-0539">Nucleus</keyword>
<dbReference type="InterPro" id="IPR014001">
    <property type="entry name" value="Helicase_ATP-bd"/>
</dbReference>
<evidence type="ECO:0000256" key="5">
    <source>
        <dbReference type="ARBA" id="ARBA00022840"/>
    </source>
</evidence>
<protein>
    <recommendedName>
        <fullName evidence="7">ATP-dependent DNA helicase</fullName>
        <ecNumber evidence="7">5.6.2.4</ecNumber>
    </recommendedName>
</protein>
<comment type="similarity">
    <text evidence="1 7">Belongs to the helicase family. RecQ subfamily.</text>
</comment>
<feature type="compositionally biased region" description="Polar residues" evidence="8">
    <location>
        <begin position="653"/>
        <end position="665"/>
    </location>
</feature>